<comment type="caution">
    <text evidence="2">The sequence shown here is derived from an EMBL/GenBank/DDBJ whole genome shotgun (WGS) entry which is preliminary data.</text>
</comment>
<organism evidence="2 3">
    <name type="scientific">Oedothorax gibbosus</name>
    <dbReference type="NCBI Taxonomy" id="931172"/>
    <lineage>
        <taxon>Eukaryota</taxon>
        <taxon>Metazoa</taxon>
        <taxon>Ecdysozoa</taxon>
        <taxon>Arthropoda</taxon>
        <taxon>Chelicerata</taxon>
        <taxon>Arachnida</taxon>
        <taxon>Araneae</taxon>
        <taxon>Araneomorphae</taxon>
        <taxon>Entelegynae</taxon>
        <taxon>Araneoidea</taxon>
        <taxon>Linyphiidae</taxon>
        <taxon>Erigoninae</taxon>
        <taxon>Oedothorax</taxon>
    </lineage>
</organism>
<evidence type="ECO:0000313" key="3">
    <source>
        <dbReference type="Proteomes" id="UP000827092"/>
    </source>
</evidence>
<accession>A0AAV6TL91</accession>
<evidence type="ECO:0000313" key="2">
    <source>
        <dbReference type="EMBL" id="KAG8172331.1"/>
    </source>
</evidence>
<proteinExistence type="predicted"/>
<feature type="region of interest" description="Disordered" evidence="1">
    <location>
        <begin position="30"/>
        <end position="64"/>
    </location>
</feature>
<dbReference type="EMBL" id="JAFNEN010002810">
    <property type="protein sequence ID" value="KAG8172331.1"/>
    <property type="molecule type" value="Genomic_DNA"/>
</dbReference>
<evidence type="ECO:0000256" key="1">
    <source>
        <dbReference type="SAM" id="MobiDB-lite"/>
    </source>
</evidence>
<gene>
    <name evidence="2" type="ORF">JTE90_005367</name>
</gene>
<sequence>MSNQSPKAYTPPRRGHTGPVRSLIAGLTTIKSTHNNLTNRPEARYRDPYMSNQSPKAYSTSERAHGPCTFSHRWVDHHQINP</sequence>
<protein>
    <submittedName>
        <fullName evidence="2">Uncharacterized protein</fullName>
    </submittedName>
</protein>
<feature type="compositionally biased region" description="Polar residues" evidence="1">
    <location>
        <begin position="50"/>
        <end position="61"/>
    </location>
</feature>
<name>A0AAV6TL91_9ARAC</name>
<feature type="compositionally biased region" description="Polar residues" evidence="1">
    <location>
        <begin position="30"/>
        <end position="39"/>
    </location>
</feature>
<dbReference type="AlphaFoldDB" id="A0AAV6TL91"/>
<keyword evidence="3" id="KW-1185">Reference proteome</keyword>
<reference evidence="2 3" key="1">
    <citation type="journal article" date="2022" name="Nat. Ecol. Evol.">
        <title>A masculinizing supergene underlies an exaggerated male reproductive morph in a spider.</title>
        <authorList>
            <person name="Hendrickx F."/>
            <person name="De Corte Z."/>
            <person name="Sonet G."/>
            <person name="Van Belleghem S.M."/>
            <person name="Kostlbacher S."/>
            <person name="Vangestel C."/>
        </authorList>
    </citation>
    <scope>NUCLEOTIDE SEQUENCE [LARGE SCALE GENOMIC DNA]</scope>
    <source>
        <strain evidence="2">W744_W776</strain>
    </source>
</reference>
<dbReference type="Proteomes" id="UP000827092">
    <property type="component" value="Unassembled WGS sequence"/>
</dbReference>
<feature type="region of interest" description="Disordered" evidence="1">
    <location>
        <begin position="1"/>
        <end position="20"/>
    </location>
</feature>